<evidence type="ECO:0000313" key="1">
    <source>
        <dbReference type="EMBL" id="KAE9608304.1"/>
    </source>
</evidence>
<evidence type="ECO:0000313" key="2">
    <source>
        <dbReference type="Proteomes" id="UP000447434"/>
    </source>
</evidence>
<keyword evidence="2" id="KW-1185">Reference proteome</keyword>
<comment type="caution">
    <text evidence="1">The sequence shown here is derived from an EMBL/GenBank/DDBJ whole genome shotgun (WGS) entry which is preliminary data.</text>
</comment>
<protein>
    <submittedName>
        <fullName evidence="1">Uncharacterized protein</fullName>
    </submittedName>
</protein>
<accession>A0A6A4Q4E9</accession>
<dbReference type="Proteomes" id="UP000447434">
    <property type="component" value="Chromosome 8"/>
</dbReference>
<reference evidence="2" key="1">
    <citation type="journal article" date="2020" name="Nat. Commun.">
        <title>Genome sequence of the cluster root forming white lupin.</title>
        <authorList>
            <person name="Hufnagel B."/>
            <person name="Marques A."/>
            <person name="Soriano A."/>
            <person name="Marques L."/>
            <person name="Divol F."/>
            <person name="Doumas P."/>
            <person name="Sallet E."/>
            <person name="Mancinotti D."/>
            <person name="Carrere S."/>
            <person name="Marande W."/>
            <person name="Arribat S."/>
            <person name="Keller J."/>
            <person name="Huneau C."/>
            <person name="Blein T."/>
            <person name="Aime D."/>
            <person name="Laguerre M."/>
            <person name="Taylor J."/>
            <person name="Schubert V."/>
            <person name="Nelson M."/>
            <person name="Geu-Flores F."/>
            <person name="Crespi M."/>
            <person name="Gallardo-Guerrero K."/>
            <person name="Delaux P.-M."/>
            <person name="Salse J."/>
            <person name="Berges H."/>
            <person name="Guyot R."/>
            <person name="Gouzy J."/>
            <person name="Peret B."/>
        </authorList>
    </citation>
    <scope>NUCLEOTIDE SEQUENCE [LARGE SCALE GENOMIC DNA]</scope>
    <source>
        <strain evidence="2">cv. Amiga</strain>
    </source>
</reference>
<dbReference type="EMBL" id="WOCE01000008">
    <property type="protein sequence ID" value="KAE9608304.1"/>
    <property type="molecule type" value="Genomic_DNA"/>
</dbReference>
<dbReference type="AlphaFoldDB" id="A0A6A4Q4E9"/>
<name>A0A6A4Q4E9_LUPAL</name>
<sequence>MYKASSFSHKAAAVSSLATSRRTSLDKQSWIVESAFSSNSSHWSSVMEAGFFDFPSKAFFNPLWIRTTLIWTRQIEKLILPSNFSMSNLDILKFSIE</sequence>
<gene>
    <name evidence="1" type="ORF">Lalb_Chr08g0234051</name>
</gene>
<organism evidence="1 2">
    <name type="scientific">Lupinus albus</name>
    <name type="common">White lupine</name>
    <name type="synonym">Lupinus termis</name>
    <dbReference type="NCBI Taxonomy" id="3870"/>
    <lineage>
        <taxon>Eukaryota</taxon>
        <taxon>Viridiplantae</taxon>
        <taxon>Streptophyta</taxon>
        <taxon>Embryophyta</taxon>
        <taxon>Tracheophyta</taxon>
        <taxon>Spermatophyta</taxon>
        <taxon>Magnoliopsida</taxon>
        <taxon>eudicotyledons</taxon>
        <taxon>Gunneridae</taxon>
        <taxon>Pentapetalae</taxon>
        <taxon>rosids</taxon>
        <taxon>fabids</taxon>
        <taxon>Fabales</taxon>
        <taxon>Fabaceae</taxon>
        <taxon>Papilionoideae</taxon>
        <taxon>50 kb inversion clade</taxon>
        <taxon>genistoids sensu lato</taxon>
        <taxon>core genistoids</taxon>
        <taxon>Genisteae</taxon>
        <taxon>Lupinus</taxon>
    </lineage>
</organism>
<proteinExistence type="predicted"/>